<evidence type="ECO:0000313" key="4">
    <source>
        <dbReference type="EMBL" id="QZA06753.1"/>
    </source>
</evidence>
<organism evidence="4 5">
    <name type="scientific">Mycolicibacter heraklionensis</name>
    <dbReference type="NCBI Taxonomy" id="512402"/>
    <lineage>
        <taxon>Bacteria</taxon>
        <taxon>Bacillati</taxon>
        <taxon>Actinomycetota</taxon>
        <taxon>Actinomycetes</taxon>
        <taxon>Mycobacteriales</taxon>
        <taxon>Mycobacteriaceae</taxon>
        <taxon>Mycolicibacter</taxon>
    </lineage>
</organism>
<sequence>MGGATVKLSKTAAKTAAGAAGIAALSVLSATTAVADPAVQPFGTPEQLNDGAMATSYTVSNLGPANVTIPGYQPHGKLYQADVTARADRGTVTPVVADFNARAANSDTYRVINTVPTPGGINPGPIAQGAAANGKIYFDVTGPPPDGVVYNDGVQDVLVWTSKA</sequence>
<dbReference type="EMBL" id="CP080997">
    <property type="protein sequence ID" value="QZA06753.1"/>
    <property type="molecule type" value="Genomic_DNA"/>
</dbReference>
<proteinExistence type="predicted"/>
<name>A0A9X7ZGJ4_9MYCO</name>
<evidence type="ECO:0000313" key="5">
    <source>
        <dbReference type="Proteomes" id="UP000825008"/>
    </source>
</evidence>
<dbReference type="Pfam" id="PF09167">
    <property type="entry name" value="DUF1942"/>
    <property type="match status" value="1"/>
</dbReference>
<protein>
    <submittedName>
        <fullName evidence="4">MPT63 family protein</fullName>
    </submittedName>
</protein>
<reference evidence="4" key="1">
    <citation type="submission" date="2021-08" db="EMBL/GenBank/DDBJ databases">
        <title>Whole genome sequencing of non-tuberculosis mycobacteria type-strains.</title>
        <authorList>
            <person name="Igarashi Y."/>
            <person name="Osugi A."/>
            <person name="Mitarai S."/>
        </authorList>
    </citation>
    <scope>NUCLEOTIDE SEQUENCE</scope>
    <source>
        <strain evidence="4">JCM 30995</strain>
    </source>
</reference>
<gene>
    <name evidence="4" type="ORF">K3U94_17385</name>
</gene>
<evidence type="ECO:0000256" key="2">
    <source>
        <dbReference type="SAM" id="SignalP"/>
    </source>
</evidence>
<keyword evidence="1 2" id="KW-0732">Signal</keyword>
<feature type="signal peptide" evidence="2">
    <location>
        <begin position="1"/>
        <end position="35"/>
    </location>
</feature>
<feature type="domain" description="MPT63-like" evidence="3">
    <location>
        <begin position="37"/>
        <end position="160"/>
    </location>
</feature>
<evidence type="ECO:0000259" key="3">
    <source>
        <dbReference type="Pfam" id="PF09167"/>
    </source>
</evidence>
<dbReference type="AlphaFoldDB" id="A0A9X7ZGJ4"/>
<evidence type="ECO:0000256" key="1">
    <source>
        <dbReference type="ARBA" id="ARBA00022729"/>
    </source>
</evidence>
<dbReference type="KEGG" id="mher:K3U94_17385"/>
<dbReference type="InterPro" id="IPR029050">
    <property type="entry name" value="Immunoprotect_excell_Ig-like"/>
</dbReference>
<dbReference type="Proteomes" id="UP000825008">
    <property type="component" value="Chromosome"/>
</dbReference>
<accession>A0A9X7ZGJ4</accession>
<feature type="chain" id="PRO_5040916177" evidence="2">
    <location>
        <begin position="36"/>
        <end position="164"/>
    </location>
</feature>
<dbReference type="GO" id="GO:0005615">
    <property type="term" value="C:extracellular space"/>
    <property type="evidence" value="ECO:0007669"/>
    <property type="project" value="InterPro"/>
</dbReference>
<dbReference type="InterPro" id="IPR015250">
    <property type="entry name" value="MPT63-like"/>
</dbReference>
<dbReference type="SUPFAM" id="SSF81982">
    <property type="entry name" value="Antigen MPT63/MPB63 (immunoprotective extracellular protein)"/>
    <property type="match status" value="1"/>
</dbReference>
<dbReference type="Gene3D" id="2.60.40.1240">
    <property type="match status" value="1"/>
</dbReference>